<protein>
    <submittedName>
        <fullName evidence="3">Lipocalin-like domain-containing protein</fullName>
    </submittedName>
</protein>
<evidence type="ECO:0000313" key="3">
    <source>
        <dbReference type="EMBL" id="TQF13658.1"/>
    </source>
</evidence>
<sequence length="170" mass="18811">MRALPTVSLLLLAVLLPSREADAGEKSFKEQLVGSWTLVLVDNVLPDGKRVQLYGAEPQGLLMFDGRGRYSIQILRAGRARFASSDKNQGTPEENQATVRGTNSHFGRYSVNEVEHTVTFHIDHASFPNWEGTQQRRTFTLTGDELKYIVPAPTTGGTGAVGEVKWRRAK</sequence>
<dbReference type="Proteomes" id="UP000315369">
    <property type="component" value="Unassembled WGS sequence"/>
</dbReference>
<proteinExistence type="predicted"/>
<keyword evidence="1" id="KW-0732">Signal</keyword>
<feature type="signal peptide" evidence="1">
    <location>
        <begin position="1"/>
        <end position="23"/>
    </location>
</feature>
<dbReference type="OrthoDB" id="118834at2"/>
<evidence type="ECO:0000256" key="1">
    <source>
        <dbReference type="SAM" id="SignalP"/>
    </source>
</evidence>
<evidence type="ECO:0000313" key="4">
    <source>
        <dbReference type="Proteomes" id="UP000315369"/>
    </source>
</evidence>
<accession>A0A540WXC9</accession>
<dbReference type="EMBL" id="VIFM01000093">
    <property type="protein sequence ID" value="TQF13658.1"/>
    <property type="molecule type" value="Genomic_DNA"/>
</dbReference>
<feature type="domain" description="Lipocalin-like" evidence="2">
    <location>
        <begin position="33"/>
        <end position="168"/>
    </location>
</feature>
<dbReference type="InterPro" id="IPR024311">
    <property type="entry name" value="Lipocalin-like"/>
</dbReference>
<keyword evidence="4" id="KW-1185">Reference proteome</keyword>
<evidence type="ECO:0000259" key="2">
    <source>
        <dbReference type="Pfam" id="PF13924"/>
    </source>
</evidence>
<reference evidence="3 4" key="1">
    <citation type="submission" date="2019-06" db="EMBL/GenBank/DDBJ databases">
        <authorList>
            <person name="Livingstone P."/>
            <person name="Whitworth D."/>
        </authorList>
    </citation>
    <scope>NUCLEOTIDE SEQUENCE [LARGE SCALE GENOMIC DNA]</scope>
    <source>
        <strain evidence="3 4">AM401</strain>
    </source>
</reference>
<organism evidence="3 4">
    <name type="scientific">Myxococcus llanfairpwllgwyngyllgogerychwyrndrobwllllantysiliogogogochensis</name>
    <dbReference type="NCBI Taxonomy" id="2590453"/>
    <lineage>
        <taxon>Bacteria</taxon>
        <taxon>Pseudomonadati</taxon>
        <taxon>Myxococcota</taxon>
        <taxon>Myxococcia</taxon>
        <taxon>Myxococcales</taxon>
        <taxon>Cystobacterineae</taxon>
        <taxon>Myxococcaceae</taxon>
        <taxon>Myxococcus</taxon>
    </lineage>
</organism>
<feature type="chain" id="PRO_5022008350" evidence="1">
    <location>
        <begin position="24"/>
        <end position="170"/>
    </location>
</feature>
<gene>
    <name evidence="3" type="ORF">FJV41_22900</name>
</gene>
<dbReference type="AlphaFoldDB" id="A0A540WXC9"/>
<name>A0A540WXC9_9BACT</name>
<comment type="caution">
    <text evidence="3">The sequence shown here is derived from an EMBL/GenBank/DDBJ whole genome shotgun (WGS) entry which is preliminary data.</text>
</comment>
<dbReference type="Pfam" id="PF13924">
    <property type="entry name" value="Lipocalin_5"/>
    <property type="match status" value="1"/>
</dbReference>